<proteinExistence type="predicted"/>
<comment type="caution">
    <text evidence="1">The sequence shown here is derived from an EMBL/GenBank/DDBJ whole genome shotgun (WGS) entry which is preliminary data.</text>
</comment>
<name>A0A0R2JJN5_9LACO</name>
<reference evidence="1 2" key="1">
    <citation type="journal article" date="2015" name="Genome Announc.">
        <title>Expanding the biotechnology potential of lactobacilli through comparative genomics of 213 strains and associated genera.</title>
        <authorList>
            <person name="Sun Z."/>
            <person name="Harris H.M."/>
            <person name="McCann A."/>
            <person name="Guo C."/>
            <person name="Argimon S."/>
            <person name="Zhang W."/>
            <person name="Yang X."/>
            <person name="Jeffery I.B."/>
            <person name="Cooney J.C."/>
            <person name="Kagawa T.F."/>
            <person name="Liu W."/>
            <person name="Song Y."/>
            <person name="Salvetti E."/>
            <person name="Wrobel A."/>
            <person name="Rasinkangas P."/>
            <person name="Parkhill J."/>
            <person name="Rea M.C."/>
            <person name="O'Sullivan O."/>
            <person name="Ritari J."/>
            <person name="Douillard F.P."/>
            <person name="Paul Ross R."/>
            <person name="Yang R."/>
            <person name="Briner A.E."/>
            <person name="Felis G.E."/>
            <person name="de Vos W.M."/>
            <person name="Barrangou R."/>
            <person name="Klaenhammer T.R."/>
            <person name="Caufield P.W."/>
            <person name="Cui Y."/>
            <person name="Zhang H."/>
            <person name="O'Toole P.W."/>
        </authorList>
    </citation>
    <scope>NUCLEOTIDE SEQUENCE [LARGE SCALE GENOMIC DNA]</scope>
    <source>
        <strain evidence="1 2">DSM 20014</strain>
    </source>
</reference>
<keyword evidence="2" id="KW-1185">Reference proteome</keyword>
<protein>
    <submittedName>
        <fullName evidence="1">Uncharacterized protein</fullName>
    </submittedName>
</protein>
<dbReference type="EMBL" id="JQCD01000018">
    <property type="protein sequence ID" value="KRN77481.1"/>
    <property type="molecule type" value="Genomic_DNA"/>
</dbReference>
<sequence length="75" mass="8942">MSLVEIEPEVRRELAKRVKYLKRYGDKHNRKLPDTMIARKIKITAPTLAKFLDKQTVTVHQDTYCKVVEWLEKDK</sequence>
<organism evidence="1 2">
    <name type="scientific">Weissella minor</name>
    <dbReference type="NCBI Taxonomy" id="1620"/>
    <lineage>
        <taxon>Bacteria</taxon>
        <taxon>Bacillati</taxon>
        <taxon>Bacillota</taxon>
        <taxon>Bacilli</taxon>
        <taxon>Lactobacillales</taxon>
        <taxon>Lactobacillaceae</taxon>
        <taxon>Weissella</taxon>
    </lineage>
</organism>
<accession>A0A0R2JJN5</accession>
<dbReference type="PATRIC" id="fig|1620.3.peg.1569"/>
<dbReference type="RefSeq" id="WP_057786569.1">
    <property type="nucleotide sequence ID" value="NZ_JQCD01000018.1"/>
</dbReference>
<evidence type="ECO:0000313" key="2">
    <source>
        <dbReference type="Proteomes" id="UP000051673"/>
    </source>
</evidence>
<dbReference type="AlphaFoldDB" id="A0A0R2JJN5"/>
<dbReference type="STRING" id="1620.IV67_GL001536"/>
<evidence type="ECO:0000313" key="1">
    <source>
        <dbReference type="EMBL" id="KRN77481.1"/>
    </source>
</evidence>
<dbReference type="OrthoDB" id="2455104at2"/>
<gene>
    <name evidence="1" type="ORF">IV67_GL001536</name>
</gene>
<dbReference type="Proteomes" id="UP000051673">
    <property type="component" value="Unassembled WGS sequence"/>
</dbReference>